<dbReference type="InterPro" id="IPR015797">
    <property type="entry name" value="NUDIX_hydrolase-like_dom_sf"/>
</dbReference>
<evidence type="ECO:0000256" key="4">
    <source>
        <dbReference type="RuleBase" id="RU364043"/>
    </source>
</evidence>
<accession>A0ABN6PGC9</accession>
<gene>
    <name evidence="4" type="primary">nudJ</name>
    <name evidence="6" type="ORF">CATMQ487_07120</name>
</gene>
<evidence type="ECO:0000256" key="3">
    <source>
        <dbReference type="ARBA" id="ARBA00015552"/>
    </source>
</evidence>
<dbReference type="Proteomes" id="UP001057498">
    <property type="component" value="Chromosome"/>
</dbReference>
<dbReference type="EMBL" id="AP025730">
    <property type="protein sequence ID" value="BDI03742.1"/>
    <property type="molecule type" value="Genomic_DNA"/>
</dbReference>
<dbReference type="InterPro" id="IPR000086">
    <property type="entry name" value="NUDIX_hydrolase_dom"/>
</dbReference>
<keyword evidence="4 6" id="KW-0378">Hydrolase</keyword>
<dbReference type="CDD" id="cd03675">
    <property type="entry name" value="NUDIX_Hydrolase"/>
    <property type="match status" value="1"/>
</dbReference>
<comment type="cofactor">
    <cofactor evidence="4">
        <name>Mg(2+)</name>
        <dbReference type="ChEBI" id="CHEBI:18420"/>
    </cofactor>
</comment>
<dbReference type="InterPro" id="IPR033713">
    <property type="entry name" value="NudJ"/>
</dbReference>
<dbReference type="PANTHER" id="PTHR43222">
    <property type="entry name" value="NUDIX HYDROLASE 23"/>
    <property type="match status" value="1"/>
</dbReference>
<organism evidence="6 7">
    <name type="scientific">Sphaerotilus microaerophilus</name>
    <dbReference type="NCBI Taxonomy" id="2914710"/>
    <lineage>
        <taxon>Bacteria</taxon>
        <taxon>Pseudomonadati</taxon>
        <taxon>Pseudomonadota</taxon>
        <taxon>Betaproteobacteria</taxon>
        <taxon>Burkholderiales</taxon>
        <taxon>Sphaerotilaceae</taxon>
        <taxon>Sphaerotilus</taxon>
    </lineage>
</organism>
<dbReference type="Gene3D" id="3.90.79.10">
    <property type="entry name" value="Nucleoside Triphosphate Pyrophosphohydrolase"/>
    <property type="match status" value="1"/>
</dbReference>
<evidence type="ECO:0000313" key="6">
    <source>
        <dbReference type="EMBL" id="BDI03742.1"/>
    </source>
</evidence>
<name>A0ABN6PGC9_9BURK</name>
<dbReference type="PROSITE" id="PS51462">
    <property type="entry name" value="NUDIX"/>
    <property type="match status" value="1"/>
</dbReference>
<reference evidence="6" key="1">
    <citation type="submission" date="2022-04" db="EMBL/GenBank/DDBJ databases">
        <title>Whole genome sequence of Sphaerotilus sp. FB-5.</title>
        <authorList>
            <person name="Takeda M."/>
            <person name="Narihara S."/>
            <person name="Akimoto M."/>
            <person name="Akimoto R."/>
            <person name="Nishiyashiki S."/>
            <person name="Murakami T."/>
        </authorList>
    </citation>
    <scope>NUCLEOTIDE SEQUENCE</scope>
    <source>
        <strain evidence="6">FB-5</strain>
    </source>
</reference>
<dbReference type="Pfam" id="PF00293">
    <property type="entry name" value="NUDIX"/>
    <property type="match status" value="1"/>
</dbReference>
<dbReference type="SUPFAM" id="SSF55811">
    <property type="entry name" value="Nudix"/>
    <property type="match status" value="1"/>
</dbReference>
<comment type="subunit">
    <text evidence="2 4">Monomer.</text>
</comment>
<feature type="domain" description="Nudix hydrolase" evidence="5">
    <location>
        <begin position="15"/>
        <end position="148"/>
    </location>
</feature>
<evidence type="ECO:0000313" key="7">
    <source>
        <dbReference type="Proteomes" id="UP001057498"/>
    </source>
</evidence>
<evidence type="ECO:0000256" key="1">
    <source>
        <dbReference type="ARBA" id="ARBA00007608"/>
    </source>
</evidence>
<protein>
    <recommendedName>
        <fullName evidence="3 4">Phosphatase NudJ</fullName>
        <ecNumber evidence="4">3.6.1.-</ecNumber>
    </recommendedName>
</protein>
<proteinExistence type="inferred from homology"/>
<dbReference type="EC" id="3.6.1.-" evidence="4"/>
<dbReference type="GO" id="GO:0016787">
    <property type="term" value="F:hydrolase activity"/>
    <property type="evidence" value="ECO:0007669"/>
    <property type="project" value="UniProtKB-KW"/>
</dbReference>
<comment type="similarity">
    <text evidence="1 4">Belongs to the Nudix hydrolase family. NudJ subfamily.</text>
</comment>
<sequence>MRRVNPYDPAMTEPRWKPHVTVAAIVQDAGRFLLVEEETPDGLRLNNPAGHLDPGESPLEAVIRETLEETARAFTPTHLVGLYLSRIVRPERCEDLTFFRVAFTGSVGDQIAGRPFDTGIVRTLWLTPEEIRARHAVLRSPLVLRCLEDHLAGQRLPLGAIHTHASVYDGKESRLRGQSGR</sequence>
<keyword evidence="4" id="KW-0460">Magnesium</keyword>
<evidence type="ECO:0000256" key="2">
    <source>
        <dbReference type="ARBA" id="ARBA00011245"/>
    </source>
</evidence>
<keyword evidence="7" id="KW-1185">Reference proteome</keyword>
<dbReference type="PANTHER" id="PTHR43222:SF11">
    <property type="entry name" value="PHOSPHATASE NUDJ"/>
    <property type="match status" value="1"/>
</dbReference>
<evidence type="ECO:0000259" key="5">
    <source>
        <dbReference type="PROSITE" id="PS51462"/>
    </source>
</evidence>